<gene>
    <name evidence="2" type="ORF">mMyoMyo1_011718</name>
</gene>
<dbReference type="AlphaFoldDB" id="A0A7J7XHR2"/>
<keyword evidence="3" id="KW-1185">Reference proteome</keyword>
<reference evidence="2 3" key="1">
    <citation type="journal article" date="2020" name="Nature">
        <title>Six reference-quality genomes reveal evolution of bat adaptations.</title>
        <authorList>
            <person name="Jebb D."/>
            <person name="Huang Z."/>
            <person name="Pippel M."/>
            <person name="Hughes G.M."/>
            <person name="Lavrichenko K."/>
            <person name="Devanna P."/>
            <person name="Winkler S."/>
            <person name="Jermiin L.S."/>
            <person name="Skirmuntt E.C."/>
            <person name="Katzourakis A."/>
            <person name="Burkitt-Gray L."/>
            <person name="Ray D.A."/>
            <person name="Sullivan K.A.M."/>
            <person name="Roscito J.G."/>
            <person name="Kirilenko B.M."/>
            <person name="Davalos L.M."/>
            <person name="Corthals A.P."/>
            <person name="Power M.L."/>
            <person name="Jones G."/>
            <person name="Ransome R.D."/>
            <person name="Dechmann D.K.N."/>
            <person name="Locatelli A.G."/>
            <person name="Puechmaille S.J."/>
            <person name="Fedrigo O."/>
            <person name="Jarvis E.D."/>
            <person name="Hiller M."/>
            <person name="Vernes S.C."/>
            <person name="Myers E.W."/>
            <person name="Teeling E.C."/>
        </authorList>
    </citation>
    <scope>NUCLEOTIDE SEQUENCE [LARGE SCALE GENOMIC DNA]</scope>
    <source>
        <strain evidence="2">MMyoMyo1</strain>
        <tissue evidence="2">Flight muscle</tissue>
    </source>
</reference>
<feature type="region of interest" description="Disordered" evidence="1">
    <location>
        <begin position="147"/>
        <end position="166"/>
    </location>
</feature>
<name>A0A7J7XHR2_MYOMY</name>
<evidence type="ECO:0000256" key="1">
    <source>
        <dbReference type="SAM" id="MobiDB-lite"/>
    </source>
</evidence>
<proteinExistence type="predicted"/>
<sequence length="166" mass="18305">MLLPRGALPRRVRDWQDSQLPSHEGALFLAQGGSWKVIHSLAGSATGGQQAQVPAGSWLCDFRLVQTPLWSLFYNLEIRHSNSHLIRFLGQTILWGPCVFWTAPGGKSTKNRLVPTQPSAHHSTFLHPERAVGSKIHLDLKLPPSPHYSCSNRSPHPSLCTGHAPT</sequence>
<evidence type="ECO:0000313" key="2">
    <source>
        <dbReference type="EMBL" id="KAF6349162.1"/>
    </source>
</evidence>
<accession>A0A7J7XHR2</accession>
<comment type="caution">
    <text evidence="2">The sequence shown here is derived from an EMBL/GenBank/DDBJ whole genome shotgun (WGS) entry which is preliminary data.</text>
</comment>
<dbReference type="EMBL" id="JABWUV010000006">
    <property type="protein sequence ID" value="KAF6349162.1"/>
    <property type="molecule type" value="Genomic_DNA"/>
</dbReference>
<evidence type="ECO:0000313" key="3">
    <source>
        <dbReference type="Proteomes" id="UP000527355"/>
    </source>
</evidence>
<protein>
    <submittedName>
        <fullName evidence="2">Uncharacterized protein</fullName>
    </submittedName>
</protein>
<dbReference type="Proteomes" id="UP000527355">
    <property type="component" value="Unassembled WGS sequence"/>
</dbReference>
<organism evidence="2 3">
    <name type="scientific">Myotis myotis</name>
    <name type="common">Greater mouse-eared bat</name>
    <name type="synonym">Vespertilio myotis</name>
    <dbReference type="NCBI Taxonomy" id="51298"/>
    <lineage>
        <taxon>Eukaryota</taxon>
        <taxon>Metazoa</taxon>
        <taxon>Chordata</taxon>
        <taxon>Craniata</taxon>
        <taxon>Vertebrata</taxon>
        <taxon>Euteleostomi</taxon>
        <taxon>Mammalia</taxon>
        <taxon>Eutheria</taxon>
        <taxon>Laurasiatheria</taxon>
        <taxon>Chiroptera</taxon>
        <taxon>Yangochiroptera</taxon>
        <taxon>Vespertilionidae</taxon>
        <taxon>Myotis</taxon>
    </lineage>
</organism>